<dbReference type="PANTHER" id="PTHR10000:SF25">
    <property type="entry name" value="PHOSPHATASE YKRA-RELATED"/>
    <property type="match status" value="1"/>
</dbReference>
<dbReference type="InterPro" id="IPR036412">
    <property type="entry name" value="HAD-like_sf"/>
</dbReference>
<organism evidence="1 2">
    <name type="scientific">Olsenella profusa F0195</name>
    <dbReference type="NCBI Taxonomy" id="1125712"/>
    <lineage>
        <taxon>Bacteria</taxon>
        <taxon>Bacillati</taxon>
        <taxon>Actinomycetota</taxon>
        <taxon>Coriobacteriia</taxon>
        <taxon>Coriobacteriales</taxon>
        <taxon>Atopobiaceae</taxon>
        <taxon>Olsenella</taxon>
    </lineage>
</organism>
<keyword evidence="1" id="KW-0378">Hydrolase</keyword>
<dbReference type="PATRIC" id="fig|1125712.3.peg.204"/>
<dbReference type="EMBL" id="AWEZ01000007">
    <property type="protein sequence ID" value="ERL10563.1"/>
    <property type="molecule type" value="Genomic_DNA"/>
</dbReference>
<evidence type="ECO:0000313" key="1">
    <source>
        <dbReference type="EMBL" id="ERL10563.1"/>
    </source>
</evidence>
<accession>U2TWZ2</accession>
<dbReference type="GO" id="GO:0005829">
    <property type="term" value="C:cytosol"/>
    <property type="evidence" value="ECO:0007669"/>
    <property type="project" value="TreeGrafter"/>
</dbReference>
<dbReference type="AlphaFoldDB" id="U2TWZ2"/>
<dbReference type="Gene3D" id="3.30.1240.10">
    <property type="match status" value="1"/>
</dbReference>
<dbReference type="PANTHER" id="PTHR10000">
    <property type="entry name" value="PHOSPHOSERINE PHOSPHATASE"/>
    <property type="match status" value="1"/>
</dbReference>
<evidence type="ECO:0000313" key="2">
    <source>
        <dbReference type="Proteomes" id="UP000016638"/>
    </source>
</evidence>
<dbReference type="InterPro" id="IPR023214">
    <property type="entry name" value="HAD_sf"/>
</dbReference>
<gene>
    <name evidence="1" type="ORF">HMPREF1316_2399</name>
</gene>
<name>U2TWZ2_9ACTN</name>
<proteinExistence type="predicted"/>
<keyword evidence="2" id="KW-1185">Reference proteome</keyword>
<dbReference type="eggNOG" id="COG0561">
    <property type="taxonomic scope" value="Bacteria"/>
</dbReference>
<dbReference type="SUPFAM" id="SSF56784">
    <property type="entry name" value="HAD-like"/>
    <property type="match status" value="1"/>
</dbReference>
<dbReference type="GO" id="GO:0000287">
    <property type="term" value="F:magnesium ion binding"/>
    <property type="evidence" value="ECO:0007669"/>
    <property type="project" value="TreeGrafter"/>
</dbReference>
<sequence length="293" mass="30491">MAGILPLVAGGSMTPRKKGGAMSPSEQATVFFDIDGTLGWTDPARRDALPEWERGLSPTPSPRVANAIRALVGKGHHAFLCTGRSPEGIHPDLAALPFSGMVCLAGGYVRMGGEVLRDEPFPMDLLEAVDRHLAAGGYGALIESVLGAVEVRGGALGKREGTPQTMPEALGHIPDGRAYKLVVRTTAADELMKDPLLGARLTASRLEMGNSEVGLACNTKRVGIACALAALGERAGTTYGFGDSENDLALFGEVDVAVAMGNAIPEVKRRATYVTDSVSADGVATGLEHFGLI</sequence>
<dbReference type="Gene3D" id="3.40.50.1000">
    <property type="entry name" value="HAD superfamily/HAD-like"/>
    <property type="match status" value="1"/>
</dbReference>
<dbReference type="Pfam" id="PF08282">
    <property type="entry name" value="Hydrolase_3"/>
    <property type="match status" value="2"/>
</dbReference>
<dbReference type="STRING" id="1125712.HMPREF1316_2399"/>
<reference evidence="1 2" key="1">
    <citation type="submission" date="2013-08" db="EMBL/GenBank/DDBJ databases">
        <authorList>
            <person name="Durkin A.S."/>
            <person name="Haft D.R."/>
            <person name="McCorrison J."/>
            <person name="Torralba M."/>
            <person name="Gillis M."/>
            <person name="Haft D.H."/>
            <person name="Methe B."/>
            <person name="Sutton G."/>
            <person name="Nelson K.E."/>
        </authorList>
    </citation>
    <scope>NUCLEOTIDE SEQUENCE [LARGE SCALE GENOMIC DNA]</scope>
    <source>
        <strain evidence="1 2">F0195</strain>
    </source>
</reference>
<dbReference type="Proteomes" id="UP000016638">
    <property type="component" value="Unassembled WGS sequence"/>
</dbReference>
<dbReference type="GO" id="GO:0016791">
    <property type="term" value="F:phosphatase activity"/>
    <property type="evidence" value="ECO:0007669"/>
    <property type="project" value="TreeGrafter"/>
</dbReference>
<comment type="caution">
    <text evidence="1">The sequence shown here is derived from an EMBL/GenBank/DDBJ whole genome shotgun (WGS) entry which is preliminary data.</text>
</comment>
<protein>
    <submittedName>
        <fullName evidence="1">Haloacid dehalogenase-like hydrolase</fullName>
    </submittedName>
</protein>